<dbReference type="OrthoDB" id="9791853at2"/>
<feature type="domain" description="Lysozyme inhibitor LprI-like N-terminal" evidence="2">
    <location>
        <begin position="265"/>
        <end position="353"/>
    </location>
</feature>
<dbReference type="Proteomes" id="UP000327030">
    <property type="component" value="Chromosome 1"/>
</dbReference>
<gene>
    <name evidence="3" type="ORF">FXF36_11500</name>
</gene>
<dbReference type="PANTHER" id="PTHR39176:SF1">
    <property type="entry name" value="PERIPLASMIC PROTEIN"/>
    <property type="match status" value="1"/>
</dbReference>
<dbReference type="PROSITE" id="PS51257">
    <property type="entry name" value="PROKAR_LIPOPROTEIN"/>
    <property type="match status" value="1"/>
</dbReference>
<dbReference type="Gene3D" id="1.20.1270.180">
    <property type="match status" value="1"/>
</dbReference>
<keyword evidence="1" id="KW-1133">Transmembrane helix</keyword>
<evidence type="ECO:0000259" key="2">
    <source>
        <dbReference type="Pfam" id="PF07007"/>
    </source>
</evidence>
<protein>
    <submittedName>
        <fullName evidence="3">DUF1311 domain-containing protein</fullName>
    </submittedName>
</protein>
<evidence type="ECO:0000313" key="3">
    <source>
        <dbReference type="EMBL" id="QFJ55447.1"/>
    </source>
</evidence>
<evidence type="ECO:0000313" key="4">
    <source>
        <dbReference type="Proteomes" id="UP000327030"/>
    </source>
</evidence>
<dbReference type="AlphaFoldDB" id="A0A5P6VS34"/>
<dbReference type="PANTHER" id="PTHR39176">
    <property type="entry name" value="PERIPLASMIC PROTEIN-RELATED"/>
    <property type="match status" value="1"/>
</dbReference>
<dbReference type="KEGG" id="pxv:FXF36_11500"/>
<reference evidence="4" key="1">
    <citation type="submission" date="2019-08" db="EMBL/GenBank/DDBJ databases">
        <title>Complete Genome Sequence of the Polysaccharide-Degrading Rumen Bacterium Pseudobutyrivibrio xylanivorans MA3014.</title>
        <authorList>
            <person name="Palevich N."/>
            <person name="Maclean P.H."/>
            <person name="Kelly W.J."/>
            <person name="Leahy S.C."/>
            <person name="Rakonjac J."/>
            <person name="Attwood G.T."/>
        </authorList>
    </citation>
    <scope>NUCLEOTIDE SEQUENCE [LARGE SCALE GENOMIC DNA]</scope>
    <source>
        <strain evidence="4">MA3014</strain>
    </source>
</reference>
<name>A0A5P6VS34_PSEXY</name>
<sequence>MNKRHKKRRQRRLSIILIIIALVLIAGCGIFYLVGRSGDDEAAEAISNQTSTNIEADSNITNNETKDNVVANTDDDSTLTFEDLSKYSFSFYSGAGGWSDDFNVEKDGYFHGYYHDSDMGDIGDGYPDGTRYYCEYEGHFENIQKIDEYTYKMHMKDINVINNDGEFLADGVKYIPVTPYALNNADEIEIYMPGKPVAEIDDEIKTWLFVGYQEQQDSLENLALVNVNENQGITSYTRMTPKEDAESTYNTYKESYDYYAGLLSEAATTADMVEATSNQIRVSDECLNYIWRLIKYNTDEATFNKALEEQRQWLKDRDAQAAKDSAEYDGGTFASVAYNDTFASMTIKRCEELLKYFK</sequence>
<feature type="transmembrane region" description="Helical" evidence="1">
    <location>
        <begin position="12"/>
        <end position="34"/>
    </location>
</feature>
<keyword evidence="1" id="KW-0812">Transmembrane</keyword>
<proteinExistence type="predicted"/>
<dbReference type="EMBL" id="CP043028">
    <property type="protein sequence ID" value="QFJ55447.1"/>
    <property type="molecule type" value="Genomic_DNA"/>
</dbReference>
<accession>A0A5P6VS34</accession>
<dbReference type="InterPro" id="IPR009739">
    <property type="entry name" value="LprI-like_N"/>
</dbReference>
<keyword evidence="1" id="KW-0472">Membrane</keyword>
<dbReference type="Pfam" id="PF07007">
    <property type="entry name" value="LprI"/>
    <property type="match status" value="1"/>
</dbReference>
<evidence type="ECO:0000256" key="1">
    <source>
        <dbReference type="SAM" id="Phobius"/>
    </source>
</evidence>
<dbReference type="RefSeq" id="WP_151624232.1">
    <property type="nucleotide sequence ID" value="NZ_CP043028.1"/>
</dbReference>
<organism evidence="3 4">
    <name type="scientific">Pseudobutyrivibrio xylanivorans</name>
    <dbReference type="NCBI Taxonomy" id="185007"/>
    <lineage>
        <taxon>Bacteria</taxon>
        <taxon>Bacillati</taxon>
        <taxon>Bacillota</taxon>
        <taxon>Clostridia</taxon>
        <taxon>Lachnospirales</taxon>
        <taxon>Lachnospiraceae</taxon>
        <taxon>Pseudobutyrivibrio</taxon>
    </lineage>
</organism>